<dbReference type="EMBL" id="VSSQ01046657">
    <property type="protein sequence ID" value="MPN00624.1"/>
    <property type="molecule type" value="Genomic_DNA"/>
</dbReference>
<reference evidence="2" key="1">
    <citation type="submission" date="2019-08" db="EMBL/GenBank/DDBJ databases">
        <authorList>
            <person name="Kucharzyk K."/>
            <person name="Murdoch R.W."/>
            <person name="Higgins S."/>
            <person name="Loffler F."/>
        </authorList>
    </citation>
    <scope>NUCLEOTIDE SEQUENCE</scope>
</reference>
<dbReference type="GO" id="GO:0003918">
    <property type="term" value="F:DNA topoisomerase type II (double strand cut, ATP-hydrolyzing) activity"/>
    <property type="evidence" value="ECO:0007669"/>
    <property type="project" value="TreeGrafter"/>
</dbReference>
<dbReference type="GO" id="GO:0005737">
    <property type="term" value="C:cytoplasm"/>
    <property type="evidence" value="ECO:0007669"/>
    <property type="project" value="TreeGrafter"/>
</dbReference>
<dbReference type="GO" id="GO:0003677">
    <property type="term" value="F:DNA binding"/>
    <property type="evidence" value="ECO:0007669"/>
    <property type="project" value="InterPro"/>
</dbReference>
<evidence type="ECO:0000313" key="2">
    <source>
        <dbReference type="EMBL" id="MPN00624.1"/>
    </source>
</evidence>
<feature type="compositionally biased region" description="Acidic residues" evidence="1">
    <location>
        <begin position="223"/>
        <end position="255"/>
    </location>
</feature>
<dbReference type="InterPro" id="IPR035516">
    <property type="entry name" value="Gyrase/topoIV_suA_C"/>
</dbReference>
<dbReference type="PANTHER" id="PTHR43493">
    <property type="entry name" value="DNA GYRASE/TOPOISOMERASE SUBUNIT A"/>
    <property type="match status" value="1"/>
</dbReference>
<proteinExistence type="predicted"/>
<protein>
    <submittedName>
        <fullName evidence="2">DNA gyrase subunit A</fullName>
    </submittedName>
</protein>
<dbReference type="InterPro" id="IPR006691">
    <property type="entry name" value="GyrA/parC_rep"/>
</dbReference>
<evidence type="ECO:0000256" key="1">
    <source>
        <dbReference type="SAM" id="MobiDB-lite"/>
    </source>
</evidence>
<comment type="caution">
    <text evidence="2">The sequence shown here is derived from an EMBL/GenBank/DDBJ whole genome shotgun (WGS) entry which is preliminary data.</text>
</comment>
<dbReference type="GO" id="GO:0009330">
    <property type="term" value="C:DNA topoisomerase type II (double strand cut, ATP-hydrolyzing) complex"/>
    <property type="evidence" value="ECO:0007669"/>
    <property type="project" value="TreeGrafter"/>
</dbReference>
<accession>A0A645EIR5</accession>
<dbReference type="Gene3D" id="2.120.10.90">
    <property type="entry name" value="DNA gyrase/topoisomerase IV, subunit A, C-terminal"/>
    <property type="match status" value="1"/>
</dbReference>
<dbReference type="PANTHER" id="PTHR43493:SF5">
    <property type="entry name" value="DNA GYRASE SUBUNIT A, CHLOROPLASTIC_MITOCHONDRIAL"/>
    <property type="match status" value="1"/>
</dbReference>
<keyword evidence="2" id="KW-0413">Isomerase</keyword>
<sequence length="255" mass="27969">MESDEKVNAMLHFREFEQDAYLVMVTRNGTVKRMELAALKNIRNVGIRALRLDEGDSLISVQLTDGTRNILIATHRGMAICFRETDVRSMGRDATGVRGIRLRAGDFVVGAVQTGSEGCLLMVTENGYGKRTPIQEYVRGDGEPQYRGGYGLKGYNVTEKTGPIAGIRMVEPVDDVLLISDDGVIIRMAAETVNIYSRTAQGVILMRLGEGVKVISLALTEREETDETMDEPGETELPDAPEQTEEAPDGPADET</sequence>
<dbReference type="GO" id="GO:0005524">
    <property type="term" value="F:ATP binding"/>
    <property type="evidence" value="ECO:0007669"/>
    <property type="project" value="InterPro"/>
</dbReference>
<dbReference type="Pfam" id="PF03989">
    <property type="entry name" value="DNA_gyraseA_C"/>
    <property type="match status" value="4"/>
</dbReference>
<dbReference type="InterPro" id="IPR050220">
    <property type="entry name" value="Type_II_DNA_Topoisomerases"/>
</dbReference>
<dbReference type="GO" id="GO:0006265">
    <property type="term" value="P:DNA topological change"/>
    <property type="evidence" value="ECO:0007669"/>
    <property type="project" value="InterPro"/>
</dbReference>
<gene>
    <name evidence="2" type="primary">gyrA_67</name>
    <name evidence="2" type="ORF">SDC9_147820</name>
</gene>
<name>A0A645EIR5_9ZZZZ</name>
<organism evidence="2">
    <name type="scientific">bioreactor metagenome</name>
    <dbReference type="NCBI Taxonomy" id="1076179"/>
    <lineage>
        <taxon>unclassified sequences</taxon>
        <taxon>metagenomes</taxon>
        <taxon>ecological metagenomes</taxon>
    </lineage>
</organism>
<feature type="region of interest" description="Disordered" evidence="1">
    <location>
        <begin position="221"/>
        <end position="255"/>
    </location>
</feature>
<dbReference type="AlphaFoldDB" id="A0A645EIR5"/>
<dbReference type="SUPFAM" id="SSF101904">
    <property type="entry name" value="GyrA/ParC C-terminal domain-like"/>
    <property type="match status" value="1"/>
</dbReference>